<sequence length="94" mass="11007">MTDEETPDQEKEEVVPQDDPEVVETLESFGARLDLNEDGWVWRVILYEKGGCDEALEWVKRLPELTELWVIYTKVSPQAIEALQKERPELTIYK</sequence>
<reference evidence="1" key="1">
    <citation type="submission" date="2018-05" db="EMBL/GenBank/DDBJ databases">
        <authorList>
            <person name="Lanie J.A."/>
            <person name="Ng W.-L."/>
            <person name="Kazmierczak K.M."/>
            <person name="Andrzejewski T.M."/>
            <person name="Davidsen T.M."/>
            <person name="Wayne K.J."/>
            <person name="Tettelin H."/>
            <person name="Glass J.I."/>
            <person name="Rusch D."/>
            <person name="Podicherti R."/>
            <person name="Tsui H.-C.T."/>
            <person name="Winkler M.E."/>
        </authorList>
    </citation>
    <scope>NUCLEOTIDE SEQUENCE</scope>
    <source>
        <strain evidence="1">ZC4RG45</strain>
    </source>
</reference>
<dbReference type="AlphaFoldDB" id="A0A2W4KII1"/>
<name>A0A2W4KII1_9PSEU</name>
<protein>
    <submittedName>
        <fullName evidence="1">Uncharacterized protein</fullName>
    </submittedName>
</protein>
<accession>A0A2W4KII1</accession>
<comment type="caution">
    <text evidence="1">The sequence shown here is derived from an EMBL/GenBank/DDBJ whole genome shotgun (WGS) entry which is preliminary data.</text>
</comment>
<proteinExistence type="predicted"/>
<gene>
    <name evidence="1" type="ORF">DIU77_20670</name>
</gene>
<organism evidence="1">
    <name type="scientific">Thermocrispum agreste</name>
    <dbReference type="NCBI Taxonomy" id="37925"/>
    <lineage>
        <taxon>Bacteria</taxon>
        <taxon>Bacillati</taxon>
        <taxon>Actinomycetota</taxon>
        <taxon>Actinomycetes</taxon>
        <taxon>Pseudonocardiales</taxon>
        <taxon>Pseudonocardiaceae</taxon>
        <taxon>Thermocrispum</taxon>
    </lineage>
</organism>
<dbReference type="EMBL" id="QGUI01001122">
    <property type="protein sequence ID" value="PZM88299.1"/>
    <property type="molecule type" value="Genomic_DNA"/>
</dbReference>
<evidence type="ECO:0000313" key="1">
    <source>
        <dbReference type="EMBL" id="PZM88299.1"/>
    </source>
</evidence>